<dbReference type="Pfam" id="PF00269">
    <property type="entry name" value="SASP"/>
    <property type="match status" value="1"/>
</dbReference>
<evidence type="ECO:0000256" key="3">
    <source>
        <dbReference type="ARBA" id="ARBA00023125"/>
    </source>
</evidence>
<dbReference type="PANTHER" id="PTHR36107">
    <property type="entry name" value="SMALL, ACID-SOLUBLE SPORE PROTEIN A"/>
    <property type="match status" value="1"/>
</dbReference>
<protein>
    <submittedName>
        <fullName evidence="4">Small, acid-soluble spore protein, alpha/beta type</fullName>
    </submittedName>
</protein>
<organism evidence="4 5">
    <name type="scientific">Alicyclobacillus tolerans</name>
    <dbReference type="NCBI Taxonomy" id="90970"/>
    <lineage>
        <taxon>Bacteria</taxon>
        <taxon>Bacillati</taxon>
        <taxon>Bacillota</taxon>
        <taxon>Bacilli</taxon>
        <taxon>Bacillales</taxon>
        <taxon>Alicyclobacillaceae</taxon>
        <taxon>Alicyclobacillus</taxon>
    </lineage>
</organism>
<dbReference type="Proteomes" id="UP000184016">
    <property type="component" value="Unassembled WGS sequence"/>
</dbReference>
<dbReference type="EMBL" id="FRAF01000022">
    <property type="protein sequence ID" value="SHK78487.1"/>
    <property type="molecule type" value="Genomic_DNA"/>
</dbReference>
<dbReference type="InterPro" id="IPR001448">
    <property type="entry name" value="SASP_alpha/beta-type"/>
</dbReference>
<keyword evidence="5" id="KW-1185">Reference proteome</keyword>
<gene>
    <name evidence="4" type="ORF">SAMN05443507_12260</name>
</gene>
<evidence type="ECO:0000256" key="2">
    <source>
        <dbReference type="ARBA" id="ARBA00005442"/>
    </source>
</evidence>
<dbReference type="Gene3D" id="6.10.10.80">
    <property type="entry name" value="Small, acid-soluble spore protein, alpha/beta type-like"/>
    <property type="match status" value="1"/>
</dbReference>
<dbReference type="PROSITE" id="PS00304">
    <property type="entry name" value="SASP_1"/>
    <property type="match status" value="1"/>
</dbReference>
<evidence type="ECO:0000256" key="1">
    <source>
        <dbReference type="ARBA" id="ARBA00003863"/>
    </source>
</evidence>
<proteinExistence type="inferred from homology"/>
<evidence type="ECO:0000313" key="5">
    <source>
        <dbReference type="Proteomes" id="UP000184016"/>
    </source>
</evidence>
<comment type="function">
    <text evidence="1">SASP are bound to spore DNA. They are double-stranded DNA-binding proteins that cause DNA to change to an a-like conformation. They protect the DNA backbone from chemical and enzymatic cleavage and are thus involved in dormant spore's high resistance to UV light.</text>
</comment>
<dbReference type="InterPro" id="IPR018126">
    <property type="entry name" value="SASP_alpha/beta-type_CS"/>
</dbReference>
<dbReference type="GO" id="GO:0006265">
    <property type="term" value="P:DNA topological change"/>
    <property type="evidence" value="ECO:0007669"/>
    <property type="project" value="InterPro"/>
</dbReference>
<dbReference type="STRING" id="1830138.SAMN05443507_12260"/>
<keyword evidence="3" id="KW-0238">DNA-binding</keyword>
<sequence length="75" mass="7907">MTQNSSSNPLLIQQATQALQSLKYEVASELGITPPADGYWGAVSSYENGSIGGSITKKLVAYAQQRLAATESSVE</sequence>
<reference evidence="5" key="1">
    <citation type="submission" date="2016-11" db="EMBL/GenBank/DDBJ databases">
        <authorList>
            <person name="Varghese N."/>
            <person name="Submissions S."/>
        </authorList>
    </citation>
    <scope>NUCLEOTIDE SEQUENCE [LARGE SCALE GENOMIC DNA]</scope>
    <source>
        <strain evidence="5">USBA-503</strain>
    </source>
</reference>
<dbReference type="InterPro" id="IPR038300">
    <property type="entry name" value="SASP_sf_alpha/beta"/>
</dbReference>
<dbReference type="InterPro" id="IPR050847">
    <property type="entry name" value="SASP_DNA-binding"/>
</dbReference>
<comment type="similarity">
    <text evidence="2">Belongs to the alpha/beta-type SASP family.</text>
</comment>
<accession>A0A1M6VAF0</accession>
<dbReference type="PANTHER" id="PTHR36107:SF1">
    <property type="entry name" value="SMALL, ACID-SOLUBLE SPORE PROTEIN A"/>
    <property type="match status" value="1"/>
</dbReference>
<dbReference type="AlphaFoldDB" id="A0A1M6VAF0"/>
<dbReference type="GO" id="GO:0003690">
    <property type="term" value="F:double-stranded DNA binding"/>
    <property type="evidence" value="ECO:0007669"/>
    <property type="project" value="InterPro"/>
</dbReference>
<dbReference type="RefSeq" id="WP_072874853.1">
    <property type="nucleotide sequence ID" value="NZ_FRAF01000022.1"/>
</dbReference>
<name>A0A1M6VAF0_9BACL</name>
<dbReference type="OrthoDB" id="2627848at2"/>
<evidence type="ECO:0000313" key="4">
    <source>
        <dbReference type="EMBL" id="SHK78487.1"/>
    </source>
</evidence>